<name>A0A7W7IKG7_9ACTN</name>
<evidence type="ECO:0000313" key="3">
    <source>
        <dbReference type="EMBL" id="MBB4778722.1"/>
    </source>
</evidence>
<accession>A0A7W7IKG7</accession>
<evidence type="ECO:0000313" key="2">
    <source>
        <dbReference type="EMBL" id="GAA0574210.1"/>
    </source>
</evidence>
<evidence type="ECO:0000313" key="5">
    <source>
        <dbReference type="Proteomes" id="UP001501427"/>
    </source>
</evidence>
<dbReference type="GO" id="GO:0004519">
    <property type="term" value="F:endonuclease activity"/>
    <property type="evidence" value="ECO:0007669"/>
    <property type="project" value="UniProtKB-KW"/>
</dbReference>
<dbReference type="EMBL" id="JACHMV010000001">
    <property type="protein sequence ID" value="MBB4778722.1"/>
    <property type="molecule type" value="Genomic_DNA"/>
</dbReference>
<keyword evidence="3" id="KW-0540">Nuclease</keyword>
<reference evidence="2" key="4">
    <citation type="submission" date="2023-12" db="EMBL/GenBank/DDBJ databases">
        <authorList>
            <person name="Sun Q."/>
            <person name="Inoue M."/>
        </authorList>
    </citation>
    <scope>NUCLEOTIDE SEQUENCE</scope>
    <source>
        <strain evidence="2">JCM 10667</strain>
    </source>
</reference>
<protein>
    <submittedName>
        <fullName evidence="3">Uma2 family endonuclease</fullName>
    </submittedName>
</protein>
<feature type="domain" description="Putative restriction endonuclease" evidence="1">
    <location>
        <begin position="18"/>
        <end position="191"/>
    </location>
</feature>
<dbReference type="InterPro" id="IPR012296">
    <property type="entry name" value="Nuclease_put_TT1808"/>
</dbReference>
<keyword evidence="3" id="KW-0378">Hydrolase</keyword>
<reference evidence="3 4" key="3">
    <citation type="submission" date="2020-08" db="EMBL/GenBank/DDBJ databases">
        <title>Sequencing the genomes of 1000 actinobacteria strains.</title>
        <authorList>
            <person name="Klenk H.-P."/>
        </authorList>
    </citation>
    <scope>NUCLEOTIDE SEQUENCE [LARGE SCALE GENOMIC DNA]</scope>
    <source>
        <strain evidence="3 4">DSM 44772</strain>
    </source>
</reference>
<dbReference type="Proteomes" id="UP001501427">
    <property type="component" value="Unassembled WGS sequence"/>
</dbReference>
<reference evidence="5" key="2">
    <citation type="journal article" date="2019" name="Int. J. Syst. Evol. Microbiol.">
        <title>The Global Catalogue of Microorganisms (GCM) 10K type strain sequencing project: providing services to taxonomists for standard genome sequencing and annotation.</title>
        <authorList>
            <consortium name="The Broad Institute Genomics Platform"/>
            <consortium name="The Broad Institute Genome Sequencing Center for Infectious Disease"/>
            <person name="Wu L."/>
            <person name="Ma J."/>
        </authorList>
    </citation>
    <scope>NUCLEOTIDE SEQUENCE [LARGE SCALE GENOMIC DNA]</scope>
    <source>
        <strain evidence="5">JCM 10667</strain>
    </source>
</reference>
<evidence type="ECO:0000259" key="1">
    <source>
        <dbReference type="Pfam" id="PF05685"/>
    </source>
</evidence>
<reference evidence="2" key="1">
    <citation type="journal article" date="2014" name="Int. J. Syst. Evol. Microbiol.">
        <title>Complete genome of a new Firmicutes species belonging to the dominant human colonic microbiota ('Ruminococcus bicirculans') reveals two chromosomes and a selective capacity to utilize plant glucans.</title>
        <authorList>
            <consortium name="NISC Comparative Sequencing Program"/>
            <person name="Wegmann U."/>
            <person name="Louis P."/>
            <person name="Goesmann A."/>
            <person name="Henrissat B."/>
            <person name="Duncan S.H."/>
            <person name="Flint H.J."/>
        </authorList>
    </citation>
    <scope>NUCLEOTIDE SEQUENCE</scope>
    <source>
        <strain evidence="2">JCM 10667</strain>
    </source>
</reference>
<gene>
    <name evidence="3" type="ORF">F4557_007140</name>
    <name evidence="2" type="ORF">GCM10009546_41140</name>
</gene>
<keyword evidence="5" id="KW-1185">Reference proteome</keyword>
<dbReference type="SUPFAM" id="SSF52980">
    <property type="entry name" value="Restriction endonuclease-like"/>
    <property type="match status" value="1"/>
</dbReference>
<organism evidence="3 4">
    <name type="scientific">Actinomadura livida</name>
    <dbReference type="NCBI Taxonomy" id="79909"/>
    <lineage>
        <taxon>Bacteria</taxon>
        <taxon>Bacillati</taxon>
        <taxon>Actinomycetota</taxon>
        <taxon>Actinomycetes</taxon>
        <taxon>Streptosporangiales</taxon>
        <taxon>Thermomonosporaceae</taxon>
        <taxon>Actinomadura</taxon>
    </lineage>
</organism>
<comment type="caution">
    <text evidence="3">The sequence shown here is derived from an EMBL/GenBank/DDBJ whole genome shotgun (WGS) entry which is preliminary data.</text>
</comment>
<dbReference type="Pfam" id="PF05685">
    <property type="entry name" value="Uma2"/>
    <property type="match status" value="1"/>
</dbReference>
<dbReference type="EMBL" id="BAAAHD010000034">
    <property type="protein sequence ID" value="GAA0574210.1"/>
    <property type="molecule type" value="Genomic_DNA"/>
</dbReference>
<sequence>MPLPAWATDPSILFITEEEYEALPSEVCKTIEVVGGRVVFRESPSLEHQHVSLNLAVALKAARPPKPCISVVQDADMRYRYSNPHASRRNKRFTLRRPDISVMHCVERGAKLWSDDVITAIEITSTDDEVDFNDKRAEYAAQRIPAYLIVIMEDGQIVAIEEHRLDWSARNYQLVAVHRGTLETELPEGMKVNVTFSELESA</sequence>
<evidence type="ECO:0000313" key="4">
    <source>
        <dbReference type="Proteomes" id="UP000549343"/>
    </source>
</evidence>
<keyword evidence="3" id="KW-0255">Endonuclease</keyword>
<dbReference type="CDD" id="cd06260">
    <property type="entry name" value="DUF820-like"/>
    <property type="match status" value="1"/>
</dbReference>
<dbReference type="AlphaFoldDB" id="A0A7W7IKG7"/>
<dbReference type="InterPro" id="IPR008538">
    <property type="entry name" value="Uma2"/>
</dbReference>
<dbReference type="Proteomes" id="UP000549343">
    <property type="component" value="Unassembled WGS sequence"/>
</dbReference>
<dbReference type="Gene3D" id="3.90.1570.10">
    <property type="entry name" value="tt1808, chain A"/>
    <property type="match status" value="1"/>
</dbReference>
<dbReference type="RefSeq" id="WP_184889912.1">
    <property type="nucleotide sequence ID" value="NZ_BAAAHD010000034.1"/>
</dbReference>
<dbReference type="InterPro" id="IPR011335">
    <property type="entry name" value="Restrct_endonuc-II-like"/>
</dbReference>
<proteinExistence type="predicted"/>